<evidence type="ECO:0000256" key="1">
    <source>
        <dbReference type="SAM" id="MobiDB-lite"/>
    </source>
</evidence>
<name>A0AAW1UK84_9CUCU</name>
<feature type="compositionally biased region" description="Basic residues" evidence="1">
    <location>
        <begin position="44"/>
        <end position="53"/>
    </location>
</feature>
<evidence type="ECO:0000313" key="3">
    <source>
        <dbReference type="Proteomes" id="UP001431783"/>
    </source>
</evidence>
<gene>
    <name evidence="2" type="ORF">WA026_001637</name>
</gene>
<accession>A0AAW1UK84</accession>
<comment type="caution">
    <text evidence="2">The sequence shown here is derived from an EMBL/GenBank/DDBJ whole genome shotgun (WGS) entry which is preliminary data.</text>
</comment>
<dbReference type="EMBL" id="JARQZJ010000091">
    <property type="protein sequence ID" value="KAK9883459.1"/>
    <property type="molecule type" value="Genomic_DNA"/>
</dbReference>
<dbReference type="SUPFAM" id="SSF57903">
    <property type="entry name" value="FYVE/PHD zinc finger"/>
    <property type="match status" value="1"/>
</dbReference>
<dbReference type="AlphaFoldDB" id="A0AAW1UK84"/>
<dbReference type="Proteomes" id="UP001431783">
    <property type="component" value="Unassembled WGS sequence"/>
</dbReference>
<reference evidence="2 3" key="1">
    <citation type="submission" date="2023-03" db="EMBL/GenBank/DDBJ databases">
        <title>Genome insight into feeding habits of ladybird beetles.</title>
        <authorList>
            <person name="Li H.-S."/>
            <person name="Huang Y.-H."/>
            <person name="Pang H."/>
        </authorList>
    </citation>
    <scope>NUCLEOTIDE SEQUENCE [LARGE SCALE GENOMIC DNA]</scope>
    <source>
        <strain evidence="2">SYSU_2023b</strain>
        <tissue evidence="2">Whole body</tissue>
    </source>
</reference>
<dbReference type="InterPro" id="IPR013083">
    <property type="entry name" value="Znf_RING/FYVE/PHD"/>
</dbReference>
<feature type="region of interest" description="Disordered" evidence="1">
    <location>
        <begin position="38"/>
        <end position="66"/>
    </location>
</feature>
<evidence type="ECO:0000313" key="2">
    <source>
        <dbReference type="EMBL" id="KAK9883459.1"/>
    </source>
</evidence>
<dbReference type="InterPro" id="IPR011011">
    <property type="entry name" value="Znf_FYVE_PHD"/>
</dbReference>
<evidence type="ECO:0008006" key="4">
    <source>
        <dbReference type="Google" id="ProtNLM"/>
    </source>
</evidence>
<protein>
    <recommendedName>
        <fullName evidence="4">PHD-type domain-containing protein</fullName>
    </recommendedName>
</protein>
<keyword evidence="3" id="KW-1185">Reference proteome</keyword>
<dbReference type="Gene3D" id="3.30.40.10">
    <property type="entry name" value="Zinc/RING finger domain, C3HC4 (zinc finger)"/>
    <property type="match status" value="1"/>
</dbReference>
<dbReference type="CDD" id="cd15517">
    <property type="entry name" value="PHD_TCF19_like"/>
    <property type="match status" value="1"/>
</dbReference>
<organism evidence="2 3">
    <name type="scientific">Henosepilachna vigintioctopunctata</name>
    <dbReference type="NCBI Taxonomy" id="420089"/>
    <lineage>
        <taxon>Eukaryota</taxon>
        <taxon>Metazoa</taxon>
        <taxon>Ecdysozoa</taxon>
        <taxon>Arthropoda</taxon>
        <taxon>Hexapoda</taxon>
        <taxon>Insecta</taxon>
        <taxon>Pterygota</taxon>
        <taxon>Neoptera</taxon>
        <taxon>Endopterygota</taxon>
        <taxon>Coleoptera</taxon>
        <taxon>Polyphaga</taxon>
        <taxon>Cucujiformia</taxon>
        <taxon>Coccinelloidea</taxon>
        <taxon>Coccinellidae</taxon>
        <taxon>Epilachninae</taxon>
        <taxon>Epilachnini</taxon>
        <taxon>Henosepilachna</taxon>
    </lineage>
</organism>
<sequence length="119" mass="13413">MIVTSQKKGQVRTRGKAAIITASPYKAELEKIQNIQKQKTNKDKLKKTYKRTKKADEEPQTSDDEDTTECLYCHGLYSESIERITCQTCGKWAHCGCAGLEDNDDVAVHICPVCENEDD</sequence>
<proteinExistence type="predicted"/>